<evidence type="ECO:0000256" key="2">
    <source>
        <dbReference type="ARBA" id="ARBA00004584"/>
    </source>
</evidence>
<dbReference type="GO" id="GO:0000775">
    <property type="term" value="C:chromosome, centromeric region"/>
    <property type="evidence" value="ECO:0007669"/>
    <property type="project" value="UniProtKB-SubCell"/>
</dbReference>
<evidence type="ECO:0000256" key="1">
    <source>
        <dbReference type="ARBA" id="ARBA00004123"/>
    </source>
</evidence>
<dbReference type="GO" id="GO:0000070">
    <property type="term" value="P:mitotic sister chromatid segregation"/>
    <property type="evidence" value="ECO:0007669"/>
    <property type="project" value="TreeGrafter"/>
</dbReference>
<evidence type="ECO:0000256" key="5">
    <source>
        <dbReference type="ARBA" id="ARBA00022618"/>
    </source>
</evidence>
<dbReference type="Proteomes" id="UP001276659">
    <property type="component" value="Unassembled WGS sequence"/>
</dbReference>
<reference evidence="12" key="1">
    <citation type="submission" date="2022-11" db="EMBL/GenBank/DDBJ databases">
        <title>Chromosomal genome sequence assembly and mating type (MAT) locus characterization of the leprose asexual lichenized fungus Lepraria neglecta (Nyl.) Erichsen.</title>
        <authorList>
            <person name="Allen J.L."/>
            <person name="Pfeffer B."/>
        </authorList>
    </citation>
    <scope>NUCLEOTIDE SEQUENCE</scope>
    <source>
        <strain evidence="12">Allen 5258</strain>
    </source>
</reference>
<accession>A0AAD9Z851</accession>
<dbReference type="AlphaFoldDB" id="A0AAD9Z851"/>
<dbReference type="GO" id="GO:0032133">
    <property type="term" value="C:chromosome passenger complex"/>
    <property type="evidence" value="ECO:0007669"/>
    <property type="project" value="TreeGrafter"/>
</dbReference>
<comment type="subcellular location">
    <subcellularLocation>
        <location evidence="2">Chromosome</location>
        <location evidence="2">Centromere</location>
    </subcellularLocation>
    <subcellularLocation>
        <location evidence="1">Nucleus</location>
    </subcellularLocation>
</comment>
<dbReference type="GO" id="GO:0005634">
    <property type="term" value="C:nucleus"/>
    <property type="evidence" value="ECO:0007669"/>
    <property type="project" value="UniProtKB-SubCell"/>
</dbReference>
<proteinExistence type="inferred from homology"/>
<feature type="domain" description="Borealin N-terminal" evidence="11">
    <location>
        <begin position="48"/>
        <end position="104"/>
    </location>
</feature>
<keyword evidence="4" id="KW-0158">Chromosome</keyword>
<evidence type="ECO:0000256" key="6">
    <source>
        <dbReference type="ARBA" id="ARBA00022776"/>
    </source>
</evidence>
<dbReference type="InterPro" id="IPR018851">
    <property type="entry name" value="Borealin_N"/>
</dbReference>
<organism evidence="12 13">
    <name type="scientific">Lepraria neglecta</name>
    <dbReference type="NCBI Taxonomy" id="209136"/>
    <lineage>
        <taxon>Eukaryota</taxon>
        <taxon>Fungi</taxon>
        <taxon>Dikarya</taxon>
        <taxon>Ascomycota</taxon>
        <taxon>Pezizomycotina</taxon>
        <taxon>Lecanoromycetes</taxon>
        <taxon>OSLEUM clade</taxon>
        <taxon>Lecanoromycetidae</taxon>
        <taxon>Lecanorales</taxon>
        <taxon>Lecanorineae</taxon>
        <taxon>Stereocaulaceae</taxon>
        <taxon>Lepraria</taxon>
    </lineage>
</organism>
<feature type="compositionally biased region" description="Basic residues" evidence="10">
    <location>
        <begin position="1"/>
        <end position="10"/>
    </location>
</feature>
<evidence type="ECO:0000256" key="10">
    <source>
        <dbReference type="SAM" id="MobiDB-lite"/>
    </source>
</evidence>
<dbReference type="GO" id="GO:0051233">
    <property type="term" value="C:spindle midzone"/>
    <property type="evidence" value="ECO:0007669"/>
    <property type="project" value="TreeGrafter"/>
</dbReference>
<evidence type="ECO:0000259" key="11">
    <source>
        <dbReference type="Pfam" id="PF10444"/>
    </source>
</evidence>
<keyword evidence="8" id="KW-0131">Cell cycle</keyword>
<feature type="compositionally biased region" description="Low complexity" evidence="10">
    <location>
        <begin position="234"/>
        <end position="244"/>
    </location>
</feature>
<name>A0AAD9Z851_9LECA</name>
<feature type="region of interest" description="Disordered" evidence="10">
    <location>
        <begin position="1"/>
        <end position="47"/>
    </location>
</feature>
<feature type="compositionally biased region" description="Low complexity" evidence="10">
    <location>
        <begin position="270"/>
        <end position="287"/>
    </location>
</feature>
<dbReference type="Pfam" id="PF10444">
    <property type="entry name" value="Nbl1_Borealin_N"/>
    <property type="match status" value="1"/>
</dbReference>
<feature type="compositionally biased region" description="Polar residues" evidence="10">
    <location>
        <begin position="184"/>
        <end position="211"/>
    </location>
</feature>
<evidence type="ECO:0000256" key="4">
    <source>
        <dbReference type="ARBA" id="ARBA00022454"/>
    </source>
</evidence>
<evidence type="ECO:0000256" key="9">
    <source>
        <dbReference type="ARBA" id="ARBA00023328"/>
    </source>
</evidence>
<feature type="compositionally biased region" description="Basic and acidic residues" evidence="10">
    <location>
        <begin position="155"/>
        <end position="168"/>
    </location>
</feature>
<sequence length="365" mass="39023">MAPNRVKKTRNSTDNNVPARSQTVAVKSPARTPEQSPQKKATGISEGQKQALIDNLQLEITERARKLRAQYTLQAQSLRTRIELRINRIPTSLRKANMGELLEKYVEMSEGKQKSAVEPMKAVETVREPVGPHNRIVISEDAEPAVAPKSQGTKRKSDEMDHGDKENSLEPTRQIPNPKKRTKATTANSRQVTNPSTVLSPKSANSRTLPQSPIRPVLASPQKSYISRPVSPLKPHSPVKPASPAKAAAAFATAALASMVSEKPKSGRPKAATGSKATNATTTAKGAGARGKRGAGALQETEDMRKVSNTSNISSASSTGTTIVKNARKAPAAAKKNDVGVRATGKKAAAVVEAPPTGRRVLRKR</sequence>
<dbReference type="EMBL" id="JASNWA010000007">
    <property type="protein sequence ID" value="KAK3172716.1"/>
    <property type="molecule type" value="Genomic_DNA"/>
</dbReference>
<dbReference type="PANTHER" id="PTHR16040:SF7">
    <property type="entry name" value="AUSTRALIN, ISOFORM A-RELATED"/>
    <property type="match status" value="1"/>
</dbReference>
<feature type="region of interest" description="Disordered" evidence="10">
    <location>
        <begin position="260"/>
        <end position="365"/>
    </location>
</feature>
<keyword evidence="9" id="KW-0137">Centromere</keyword>
<keyword evidence="5" id="KW-0132">Cell division</keyword>
<gene>
    <name evidence="12" type="ORF">OEA41_006040</name>
</gene>
<evidence type="ECO:0000256" key="3">
    <source>
        <dbReference type="ARBA" id="ARBA00009914"/>
    </source>
</evidence>
<evidence type="ECO:0000313" key="13">
    <source>
        <dbReference type="Proteomes" id="UP001276659"/>
    </source>
</evidence>
<comment type="caution">
    <text evidence="12">The sequence shown here is derived from an EMBL/GenBank/DDBJ whole genome shotgun (WGS) entry which is preliminary data.</text>
</comment>
<feature type="region of interest" description="Disordered" evidence="10">
    <location>
        <begin position="132"/>
        <end position="244"/>
    </location>
</feature>
<feature type="compositionally biased region" description="Polar residues" evidence="10">
    <location>
        <begin position="12"/>
        <end position="25"/>
    </location>
</feature>
<dbReference type="PANTHER" id="PTHR16040">
    <property type="entry name" value="AUSTRALIN, ISOFORM A-RELATED"/>
    <property type="match status" value="1"/>
</dbReference>
<dbReference type="InterPro" id="IPR018867">
    <property type="entry name" value="Cell_div_borealin"/>
</dbReference>
<keyword evidence="13" id="KW-1185">Reference proteome</keyword>
<dbReference type="GO" id="GO:0051301">
    <property type="term" value="P:cell division"/>
    <property type="evidence" value="ECO:0007669"/>
    <property type="project" value="UniProtKB-KW"/>
</dbReference>
<comment type="similarity">
    <text evidence="3">Belongs to the borealin family.</text>
</comment>
<evidence type="ECO:0000256" key="8">
    <source>
        <dbReference type="ARBA" id="ARBA00023306"/>
    </source>
</evidence>
<feature type="compositionally biased region" description="Low complexity" evidence="10">
    <location>
        <begin position="308"/>
        <end position="334"/>
    </location>
</feature>
<keyword evidence="7" id="KW-0539">Nucleus</keyword>
<keyword evidence="6" id="KW-0498">Mitosis</keyword>
<evidence type="ECO:0000313" key="12">
    <source>
        <dbReference type="EMBL" id="KAK3172716.1"/>
    </source>
</evidence>
<evidence type="ECO:0000256" key="7">
    <source>
        <dbReference type="ARBA" id="ARBA00023242"/>
    </source>
</evidence>
<protein>
    <recommendedName>
        <fullName evidence="11">Borealin N-terminal domain-containing protein</fullName>
    </recommendedName>
</protein>